<dbReference type="SUPFAM" id="SSF56112">
    <property type="entry name" value="Protein kinase-like (PK-like)"/>
    <property type="match status" value="1"/>
</dbReference>
<organism evidence="8 9">
    <name type="scientific">Scytalidium lignicola</name>
    <name type="common">Hyphomycete</name>
    <dbReference type="NCBI Taxonomy" id="5539"/>
    <lineage>
        <taxon>Eukaryota</taxon>
        <taxon>Fungi</taxon>
        <taxon>Dikarya</taxon>
        <taxon>Ascomycota</taxon>
        <taxon>Pezizomycotina</taxon>
        <taxon>Leotiomycetes</taxon>
        <taxon>Leotiomycetes incertae sedis</taxon>
        <taxon>Scytalidium</taxon>
    </lineage>
</organism>
<evidence type="ECO:0000256" key="1">
    <source>
        <dbReference type="ARBA" id="ARBA00022527"/>
    </source>
</evidence>
<evidence type="ECO:0000259" key="7">
    <source>
        <dbReference type="PROSITE" id="PS51158"/>
    </source>
</evidence>
<dbReference type="InterPro" id="IPR051852">
    <property type="entry name" value="Alpha-type_PK"/>
</dbReference>
<dbReference type="GO" id="GO:1903013">
    <property type="term" value="P:response to differentiation-inducing factor 1"/>
    <property type="evidence" value="ECO:0007669"/>
    <property type="project" value="TreeGrafter"/>
</dbReference>
<evidence type="ECO:0000313" key="9">
    <source>
        <dbReference type="Proteomes" id="UP000258309"/>
    </source>
</evidence>
<keyword evidence="1" id="KW-0723">Serine/threonine-protein kinase</keyword>
<keyword evidence="5" id="KW-0067">ATP-binding</keyword>
<evidence type="ECO:0000313" key="8">
    <source>
        <dbReference type="EMBL" id="RFU24299.1"/>
    </source>
</evidence>
<dbReference type="GO" id="GO:0005524">
    <property type="term" value="F:ATP binding"/>
    <property type="evidence" value="ECO:0007669"/>
    <property type="project" value="UniProtKB-KW"/>
</dbReference>
<dbReference type="OrthoDB" id="301415at2759"/>
<keyword evidence="2" id="KW-0808">Transferase</keyword>
<dbReference type="InterPro" id="IPR004166">
    <property type="entry name" value="a-kinase_dom"/>
</dbReference>
<sequence length="520" mass="59053">MASQIEPTKGFESQFEETSSSKVALHGEKVTESTANLSYIVEHKVHAGDARDVLLEPARLQWDTLGWLRQLEETSGSKTAGHGNKTTKPTPNLSDIVKDEFDDGDIRDISFKKTRLQWDRPGWLRRLEETSGNKTVGYGCRATKSTTNLSDIVEDEGYGDDEGDVSFETVQPQWDRPGWLTEILSVKGFWPDVVVHNASTLNNMMAADENITLSIAEWVIRTRSRPFARGNRRAASYARTAASTNRFVVKSFLKGGGKGLAYFVEDMRIQALCKAFALEFNSLLKNEHLIDFTALTCLLVNADAAAGDGCLSLEPFIQGEYTIYNNNTLFVKKDSPDDQFNRVAQAFSHFTFERSWDDFLINYLHSVANLLTDPSIQTRDPNRFKLSETNLNEEGFKFFFAMHKCNEICRKLKLKSTGEMLASGNLEFRERWPAIDPMVCCSNKLCRRIICLATAHKSTKFPRFHWCDMCWPQLESTAIRWYCLAPGPDHEFDVSKFFYESQGKAMPRKCPEHQEKDGLD</sequence>
<dbReference type="Proteomes" id="UP000258309">
    <property type="component" value="Unassembled WGS sequence"/>
</dbReference>
<evidence type="ECO:0000256" key="3">
    <source>
        <dbReference type="ARBA" id="ARBA00022741"/>
    </source>
</evidence>
<evidence type="ECO:0000256" key="2">
    <source>
        <dbReference type="ARBA" id="ARBA00022679"/>
    </source>
</evidence>
<feature type="region of interest" description="Disordered" evidence="6">
    <location>
        <begin position="74"/>
        <end position="96"/>
    </location>
</feature>
<dbReference type="CDD" id="cd04515">
    <property type="entry name" value="Alpha_kinase"/>
    <property type="match status" value="1"/>
</dbReference>
<dbReference type="PANTHER" id="PTHR45992">
    <property type="entry name" value="EUKARYOTIC ELONGATION FACTOR 2 KINASE-RELATED"/>
    <property type="match status" value="1"/>
</dbReference>
<dbReference type="PANTHER" id="PTHR45992:SF2">
    <property type="entry name" value="EUKARYOTIC ELONGATION FACTOR 2 KINASE"/>
    <property type="match status" value="1"/>
</dbReference>
<feature type="domain" description="Alpha-type protein kinase" evidence="7">
    <location>
        <begin position="182"/>
        <end position="417"/>
    </location>
</feature>
<evidence type="ECO:0000256" key="5">
    <source>
        <dbReference type="ARBA" id="ARBA00022840"/>
    </source>
</evidence>
<keyword evidence="9" id="KW-1185">Reference proteome</keyword>
<evidence type="ECO:0000256" key="4">
    <source>
        <dbReference type="ARBA" id="ARBA00022777"/>
    </source>
</evidence>
<proteinExistence type="predicted"/>
<dbReference type="GO" id="GO:0031037">
    <property type="term" value="P:myosin II filament disassembly"/>
    <property type="evidence" value="ECO:0007669"/>
    <property type="project" value="TreeGrafter"/>
</dbReference>
<name>A0A3E2GT60_SCYLI</name>
<reference evidence="8 9" key="1">
    <citation type="submission" date="2018-05" db="EMBL/GenBank/DDBJ databases">
        <title>Draft genome sequence of Scytalidium lignicola DSM 105466, a ubiquitous saprotrophic fungus.</title>
        <authorList>
            <person name="Buettner E."/>
            <person name="Gebauer A.M."/>
            <person name="Hofrichter M."/>
            <person name="Liers C."/>
            <person name="Kellner H."/>
        </authorList>
    </citation>
    <scope>NUCLEOTIDE SEQUENCE [LARGE SCALE GENOMIC DNA]</scope>
    <source>
        <strain evidence="8 9">DSM 105466</strain>
    </source>
</reference>
<feature type="non-terminal residue" evidence="8">
    <location>
        <position position="520"/>
    </location>
</feature>
<dbReference type="AlphaFoldDB" id="A0A3E2GT60"/>
<dbReference type="PROSITE" id="PS51158">
    <property type="entry name" value="ALPHA_KINASE"/>
    <property type="match status" value="1"/>
</dbReference>
<feature type="compositionally biased region" description="Polar residues" evidence="6">
    <location>
        <begin position="74"/>
        <end position="93"/>
    </location>
</feature>
<protein>
    <recommendedName>
        <fullName evidence="7">Alpha-type protein kinase domain-containing protein</fullName>
    </recommendedName>
</protein>
<dbReference type="GO" id="GO:0004674">
    <property type="term" value="F:protein serine/threonine kinase activity"/>
    <property type="evidence" value="ECO:0007669"/>
    <property type="project" value="UniProtKB-KW"/>
</dbReference>
<dbReference type="Gene3D" id="3.30.200.20">
    <property type="entry name" value="Phosphorylase Kinase, domain 1"/>
    <property type="match status" value="1"/>
</dbReference>
<accession>A0A3E2GT60</accession>
<feature type="non-terminal residue" evidence="8">
    <location>
        <position position="1"/>
    </location>
</feature>
<gene>
    <name evidence="8" type="ORF">B7463_g12039</name>
</gene>
<dbReference type="InterPro" id="IPR011009">
    <property type="entry name" value="Kinase-like_dom_sf"/>
</dbReference>
<feature type="region of interest" description="Disordered" evidence="6">
    <location>
        <begin position="1"/>
        <end position="23"/>
    </location>
</feature>
<dbReference type="SMART" id="SM00811">
    <property type="entry name" value="Alpha_kinase"/>
    <property type="match status" value="1"/>
</dbReference>
<evidence type="ECO:0000256" key="6">
    <source>
        <dbReference type="SAM" id="MobiDB-lite"/>
    </source>
</evidence>
<keyword evidence="3" id="KW-0547">Nucleotide-binding</keyword>
<comment type="caution">
    <text evidence="8">The sequence shown here is derived from an EMBL/GenBank/DDBJ whole genome shotgun (WGS) entry which is preliminary data.</text>
</comment>
<dbReference type="EMBL" id="NCSJ02000469">
    <property type="protein sequence ID" value="RFU24299.1"/>
    <property type="molecule type" value="Genomic_DNA"/>
</dbReference>
<keyword evidence="4" id="KW-0418">Kinase</keyword>
<dbReference type="Pfam" id="PF02816">
    <property type="entry name" value="Alpha_kinase"/>
    <property type="match status" value="1"/>
</dbReference>